<dbReference type="EMBL" id="JACSDZ010000006">
    <property type="protein sequence ID" value="KAF7401621.1"/>
    <property type="molecule type" value="Genomic_DNA"/>
</dbReference>
<feature type="compositionally biased region" description="Basic and acidic residues" evidence="1">
    <location>
        <begin position="57"/>
        <end position="79"/>
    </location>
</feature>
<name>A0A834K9F7_VESGE</name>
<organism evidence="2 3">
    <name type="scientific">Vespula germanica</name>
    <name type="common">German yellow jacket</name>
    <name type="synonym">Paravespula germanica</name>
    <dbReference type="NCBI Taxonomy" id="30212"/>
    <lineage>
        <taxon>Eukaryota</taxon>
        <taxon>Metazoa</taxon>
        <taxon>Ecdysozoa</taxon>
        <taxon>Arthropoda</taxon>
        <taxon>Hexapoda</taxon>
        <taxon>Insecta</taxon>
        <taxon>Pterygota</taxon>
        <taxon>Neoptera</taxon>
        <taxon>Endopterygota</taxon>
        <taxon>Hymenoptera</taxon>
        <taxon>Apocrita</taxon>
        <taxon>Aculeata</taxon>
        <taxon>Vespoidea</taxon>
        <taxon>Vespidae</taxon>
        <taxon>Vespinae</taxon>
        <taxon>Vespula</taxon>
    </lineage>
</organism>
<reference evidence="2" key="1">
    <citation type="journal article" date="2020" name="G3 (Bethesda)">
        <title>High-Quality Assemblies for Three Invasive Social Wasps from the &lt;i&gt;Vespula&lt;/i&gt; Genus.</title>
        <authorList>
            <person name="Harrop T.W.R."/>
            <person name="Guhlin J."/>
            <person name="McLaughlin G.M."/>
            <person name="Permina E."/>
            <person name="Stockwell P."/>
            <person name="Gilligan J."/>
            <person name="Le Lec M.F."/>
            <person name="Gruber M.A.M."/>
            <person name="Quinn O."/>
            <person name="Lovegrove M."/>
            <person name="Duncan E.J."/>
            <person name="Remnant E.J."/>
            <person name="Van Eeckhoven J."/>
            <person name="Graham B."/>
            <person name="Knapp R.A."/>
            <person name="Langford K.W."/>
            <person name="Kronenberg Z."/>
            <person name="Press M.O."/>
            <person name="Eacker S.M."/>
            <person name="Wilson-Rankin E.E."/>
            <person name="Purcell J."/>
            <person name="Lester P.J."/>
            <person name="Dearden P.K."/>
        </authorList>
    </citation>
    <scope>NUCLEOTIDE SEQUENCE</scope>
    <source>
        <strain evidence="2">Linc-1</strain>
    </source>
</reference>
<feature type="region of interest" description="Disordered" evidence="1">
    <location>
        <begin position="45"/>
        <end position="79"/>
    </location>
</feature>
<dbReference type="AlphaFoldDB" id="A0A834K9F7"/>
<sequence>MWKEVLKGTRQNAFPLTFPETRTGVLPITFQTKFLRKYDYAGRSQENEEICEEDEEMGKRDGEESTMIREERVRLQLPE</sequence>
<comment type="caution">
    <text evidence="2">The sequence shown here is derived from an EMBL/GenBank/DDBJ whole genome shotgun (WGS) entry which is preliminary data.</text>
</comment>
<evidence type="ECO:0000313" key="3">
    <source>
        <dbReference type="Proteomes" id="UP000617340"/>
    </source>
</evidence>
<evidence type="ECO:0000256" key="1">
    <source>
        <dbReference type="SAM" id="MobiDB-lite"/>
    </source>
</evidence>
<evidence type="ECO:0000313" key="2">
    <source>
        <dbReference type="EMBL" id="KAF7401621.1"/>
    </source>
</evidence>
<proteinExistence type="predicted"/>
<keyword evidence="3" id="KW-1185">Reference proteome</keyword>
<dbReference type="Proteomes" id="UP000617340">
    <property type="component" value="Unassembled WGS sequence"/>
</dbReference>
<accession>A0A834K9F7</accession>
<gene>
    <name evidence="2" type="ORF">HZH68_007441</name>
</gene>
<protein>
    <submittedName>
        <fullName evidence="2">Uncharacterized protein</fullName>
    </submittedName>
</protein>
<feature type="compositionally biased region" description="Acidic residues" evidence="1">
    <location>
        <begin position="47"/>
        <end position="56"/>
    </location>
</feature>